<keyword evidence="1" id="KW-0479">Metal-binding</keyword>
<protein>
    <submittedName>
        <fullName evidence="3">Lactoylglutathione lyase</fullName>
    </submittedName>
</protein>
<dbReference type="PROSITE" id="PS51819">
    <property type="entry name" value="VOC"/>
    <property type="match status" value="1"/>
</dbReference>
<dbReference type="eggNOG" id="COG0346">
    <property type="taxonomic scope" value="Bacteria"/>
</dbReference>
<dbReference type="GO" id="GO:0004493">
    <property type="term" value="F:methylmalonyl-CoA epimerase activity"/>
    <property type="evidence" value="ECO:0007669"/>
    <property type="project" value="TreeGrafter"/>
</dbReference>
<keyword evidence="4" id="KW-1185">Reference proteome</keyword>
<dbReference type="InterPro" id="IPR029068">
    <property type="entry name" value="Glyas_Bleomycin-R_OHBP_Dase"/>
</dbReference>
<dbReference type="InterPro" id="IPR037523">
    <property type="entry name" value="VOC_core"/>
</dbReference>
<dbReference type="PANTHER" id="PTHR43048:SF3">
    <property type="entry name" value="METHYLMALONYL-COA EPIMERASE, MITOCHONDRIAL"/>
    <property type="match status" value="1"/>
</dbReference>
<dbReference type="STRING" id="314256.OG2516_15944"/>
<evidence type="ECO:0000313" key="3">
    <source>
        <dbReference type="EMBL" id="EAR49728.1"/>
    </source>
</evidence>
<dbReference type="OrthoDB" id="332982at2"/>
<proteinExistence type="predicted"/>
<keyword evidence="3" id="KW-0456">Lyase</keyword>
<dbReference type="InterPro" id="IPR051785">
    <property type="entry name" value="MMCE/EMCE_epimerase"/>
</dbReference>
<evidence type="ECO:0000256" key="1">
    <source>
        <dbReference type="ARBA" id="ARBA00022723"/>
    </source>
</evidence>
<organism evidence="3 4">
    <name type="scientific">Oceanicola granulosus (strain ATCC BAA-861 / DSM 15982 / KCTC 12143 / HTCC2516)</name>
    <dbReference type="NCBI Taxonomy" id="314256"/>
    <lineage>
        <taxon>Bacteria</taxon>
        <taxon>Pseudomonadati</taxon>
        <taxon>Pseudomonadota</taxon>
        <taxon>Alphaproteobacteria</taxon>
        <taxon>Rhodobacterales</taxon>
        <taxon>Roseobacteraceae</taxon>
        <taxon>Oceanicola</taxon>
    </lineage>
</organism>
<dbReference type="RefSeq" id="WP_007257258.1">
    <property type="nucleotide sequence ID" value="NZ_CH724111.1"/>
</dbReference>
<dbReference type="Gene3D" id="3.10.180.10">
    <property type="entry name" value="2,3-Dihydroxybiphenyl 1,2-Dioxygenase, domain 1"/>
    <property type="match status" value="1"/>
</dbReference>
<dbReference type="PANTHER" id="PTHR43048">
    <property type="entry name" value="METHYLMALONYL-COA EPIMERASE"/>
    <property type="match status" value="1"/>
</dbReference>
<dbReference type="GO" id="GO:0046872">
    <property type="term" value="F:metal ion binding"/>
    <property type="evidence" value="ECO:0007669"/>
    <property type="project" value="UniProtKB-KW"/>
</dbReference>
<dbReference type="GO" id="GO:0046491">
    <property type="term" value="P:L-methylmalonyl-CoA metabolic process"/>
    <property type="evidence" value="ECO:0007669"/>
    <property type="project" value="TreeGrafter"/>
</dbReference>
<evidence type="ECO:0000313" key="4">
    <source>
        <dbReference type="Proteomes" id="UP000003635"/>
    </source>
</evidence>
<sequence length="163" mass="18406">MDSRLLDKDEVMQICFVTHDAEASARWFADLTGKPMPAEGRAADPDEAQAIYDGQPARVGCTIRMFEFGNIDVEFLQPGPEKSAWRDLLEEKGPGCHHIAFRTRNLTNRNAYLEEKGHRLLQRGEFDGGHGRYAYYDTVKDLGVMIELLEFDADKEPQGQAAE</sequence>
<dbReference type="GO" id="GO:0016829">
    <property type="term" value="F:lyase activity"/>
    <property type="evidence" value="ECO:0007669"/>
    <property type="project" value="UniProtKB-KW"/>
</dbReference>
<dbReference type="SUPFAM" id="SSF54593">
    <property type="entry name" value="Glyoxalase/Bleomycin resistance protein/Dihydroxybiphenyl dioxygenase"/>
    <property type="match status" value="1"/>
</dbReference>
<dbReference type="EMBL" id="AAOT01000050">
    <property type="protein sequence ID" value="EAR49728.1"/>
    <property type="molecule type" value="Genomic_DNA"/>
</dbReference>
<evidence type="ECO:0000259" key="2">
    <source>
        <dbReference type="PROSITE" id="PS51819"/>
    </source>
</evidence>
<dbReference type="Proteomes" id="UP000003635">
    <property type="component" value="Unassembled WGS sequence"/>
</dbReference>
<dbReference type="HOGENOM" id="CLU_046006_3_1_5"/>
<name>Q2CAM4_OCEGH</name>
<comment type="caution">
    <text evidence="3">The sequence shown here is derived from an EMBL/GenBank/DDBJ whole genome shotgun (WGS) entry which is preliminary data.</text>
</comment>
<dbReference type="AlphaFoldDB" id="Q2CAM4"/>
<feature type="domain" description="VOC" evidence="2">
    <location>
        <begin position="10"/>
        <end position="151"/>
    </location>
</feature>
<accession>Q2CAM4</accession>
<reference evidence="3 4" key="1">
    <citation type="journal article" date="2010" name="J. Bacteriol.">
        <title>Genome sequences of Oceanicola granulosus HTCC2516(T) and Oceanicola batsensis HTCC2597(TDelta).</title>
        <authorList>
            <person name="Thrash J.C."/>
            <person name="Cho J.C."/>
            <person name="Vergin K.L."/>
            <person name="Giovannoni S.J."/>
        </authorList>
    </citation>
    <scope>NUCLEOTIDE SEQUENCE [LARGE SCALE GENOMIC DNA]</scope>
    <source>
        <strain evidence="4">ATCC BAA-861 / DSM 15982 / KCTC 12143 / HTCC2516</strain>
    </source>
</reference>
<gene>
    <name evidence="3" type="ORF">OG2516_15944</name>
</gene>
<dbReference type="Pfam" id="PF13669">
    <property type="entry name" value="Glyoxalase_4"/>
    <property type="match status" value="1"/>
</dbReference>